<keyword evidence="9 15" id="KW-0067">ATP-binding</keyword>
<dbReference type="InterPro" id="IPR017969">
    <property type="entry name" value="Heavy-metal-associated_CS"/>
</dbReference>
<feature type="transmembrane region" description="Helical" evidence="15">
    <location>
        <begin position="252"/>
        <end position="274"/>
    </location>
</feature>
<keyword evidence="8 15" id="KW-0547">Nucleotide-binding</keyword>
<comment type="similarity">
    <text evidence="2 15">Belongs to the cation transport ATPase (P-type) (TC 3.A.3) family. Type IB subfamily.</text>
</comment>
<feature type="transmembrane region" description="Helical" evidence="15">
    <location>
        <begin position="219"/>
        <end position="240"/>
    </location>
</feature>
<dbReference type="NCBIfam" id="TIGR01525">
    <property type="entry name" value="ATPase-IB_hvy"/>
    <property type="match status" value="1"/>
</dbReference>
<dbReference type="InterPro" id="IPR008250">
    <property type="entry name" value="ATPase_P-typ_transduc_dom_A_sf"/>
</dbReference>
<evidence type="ECO:0000256" key="7">
    <source>
        <dbReference type="ARBA" id="ARBA00022723"/>
    </source>
</evidence>
<dbReference type="PROSITE" id="PS50846">
    <property type="entry name" value="HMA_2"/>
    <property type="match status" value="1"/>
</dbReference>
<reference evidence="18 19" key="1">
    <citation type="submission" date="2016-11" db="EMBL/GenBank/DDBJ databases">
        <authorList>
            <person name="Jaros S."/>
            <person name="Januszkiewicz K."/>
            <person name="Wedrychowicz H."/>
        </authorList>
    </citation>
    <scope>NUCLEOTIDE SEQUENCE [LARGE SCALE GENOMIC DNA]</scope>
    <source>
        <strain evidence="18 19">DSM 4740</strain>
    </source>
</reference>
<dbReference type="GO" id="GO:0043682">
    <property type="term" value="F:P-type divalent copper transporter activity"/>
    <property type="evidence" value="ECO:0007669"/>
    <property type="project" value="TreeGrafter"/>
</dbReference>
<evidence type="ECO:0000313" key="18">
    <source>
        <dbReference type="EMBL" id="SHM27345.1"/>
    </source>
</evidence>
<dbReference type="CDD" id="cd02079">
    <property type="entry name" value="P-type_ATPase_HM"/>
    <property type="match status" value="1"/>
</dbReference>
<dbReference type="InterPro" id="IPR023298">
    <property type="entry name" value="ATPase_P-typ_TM_dom_sf"/>
</dbReference>
<dbReference type="SUPFAM" id="SSF81653">
    <property type="entry name" value="Calcium ATPase, transduction domain A"/>
    <property type="match status" value="1"/>
</dbReference>
<dbReference type="PANTHER" id="PTHR43520:SF5">
    <property type="entry name" value="CATION-TRANSPORTING P-TYPE ATPASE-RELATED"/>
    <property type="match status" value="1"/>
</dbReference>
<dbReference type="Pfam" id="PF00403">
    <property type="entry name" value="HMA"/>
    <property type="match status" value="1"/>
</dbReference>
<dbReference type="NCBIfam" id="TIGR01512">
    <property type="entry name" value="ATPase-IB2_Cd"/>
    <property type="match status" value="1"/>
</dbReference>
<keyword evidence="12 15" id="KW-1133">Transmembrane helix</keyword>
<dbReference type="EMBL" id="FRCA01000006">
    <property type="protein sequence ID" value="SHM27345.1"/>
    <property type="molecule type" value="Genomic_DNA"/>
</dbReference>
<dbReference type="InterPro" id="IPR001757">
    <property type="entry name" value="P_typ_ATPase"/>
</dbReference>
<keyword evidence="3" id="KW-0813">Transport</keyword>
<dbReference type="InterPro" id="IPR036412">
    <property type="entry name" value="HAD-like_sf"/>
</dbReference>
<keyword evidence="6 15" id="KW-0812">Transmembrane</keyword>
<dbReference type="Pfam" id="PF00702">
    <property type="entry name" value="Hydrolase"/>
    <property type="match status" value="1"/>
</dbReference>
<dbReference type="SUPFAM" id="SSF81665">
    <property type="entry name" value="Calcium ATPase, transmembrane domain M"/>
    <property type="match status" value="1"/>
</dbReference>
<dbReference type="PRINTS" id="PR00119">
    <property type="entry name" value="CATATPASE"/>
</dbReference>
<dbReference type="InterPro" id="IPR027256">
    <property type="entry name" value="P-typ_ATPase_IB"/>
</dbReference>
<dbReference type="GO" id="GO:0055070">
    <property type="term" value="P:copper ion homeostasis"/>
    <property type="evidence" value="ECO:0007669"/>
    <property type="project" value="TreeGrafter"/>
</dbReference>
<dbReference type="NCBIfam" id="TIGR01494">
    <property type="entry name" value="ATPase_P-type"/>
    <property type="match status" value="1"/>
</dbReference>
<dbReference type="InterPro" id="IPR036163">
    <property type="entry name" value="HMA_dom_sf"/>
</dbReference>
<dbReference type="GO" id="GO:0005524">
    <property type="term" value="F:ATP binding"/>
    <property type="evidence" value="ECO:0007669"/>
    <property type="project" value="UniProtKB-UniRule"/>
</dbReference>
<keyword evidence="11" id="KW-1278">Translocase</keyword>
<dbReference type="SUPFAM" id="SSF56784">
    <property type="entry name" value="HAD-like"/>
    <property type="match status" value="1"/>
</dbReference>
<organism evidence="18 19">
    <name type="scientific">Halomonas cupida</name>
    <dbReference type="NCBI Taxonomy" id="44933"/>
    <lineage>
        <taxon>Bacteria</taxon>
        <taxon>Pseudomonadati</taxon>
        <taxon>Pseudomonadota</taxon>
        <taxon>Gammaproteobacteria</taxon>
        <taxon>Oceanospirillales</taxon>
        <taxon>Halomonadaceae</taxon>
        <taxon>Halomonas</taxon>
    </lineage>
</organism>
<evidence type="ECO:0000256" key="8">
    <source>
        <dbReference type="ARBA" id="ARBA00022741"/>
    </source>
</evidence>
<keyword evidence="7 15" id="KW-0479">Metal-binding</keyword>
<dbReference type="GO" id="GO:0005507">
    <property type="term" value="F:copper ion binding"/>
    <property type="evidence" value="ECO:0007669"/>
    <property type="project" value="TreeGrafter"/>
</dbReference>
<dbReference type="NCBIfam" id="TIGR01511">
    <property type="entry name" value="ATPase-IB1_Cu"/>
    <property type="match status" value="1"/>
</dbReference>
<evidence type="ECO:0000256" key="4">
    <source>
        <dbReference type="ARBA" id="ARBA00022475"/>
    </source>
</evidence>
<dbReference type="Gene3D" id="3.40.1110.10">
    <property type="entry name" value="Calcium-transporting ATPase, cytoplasmic domain N"/>
    <property type="match status" value="1"/>
</dbReference>
<evidence type="ECO:0000256" key="2">
    <source>
        <dbReference type="ARBA" id="ARBA00006024"/>
    </source>
</evidence>
<gene>
    <name evidence="17" type="ORF">HCU01_34260</name>
    <name evidence="18" type="ORF">SAMN05660971_02625</name>
</gene>
<accession>A0A1M7HFT3</accession>
<keyword evidence="4 15" id="KW-1003">Cell membrane</keyword>
<proteinExistence type="inferred from homology"/>
<feature type="transmembrane region" description="Helical" evidence="15">
    <location>
        <begin position="461"/>
        <end position="484"/>
    </location>
</feature>
<keyword evidence="10" id="KW-0460">Magnesium</keyword>
<dbReference type="Gene3D" id="3.30.70.100">
    <property type="match status" value="1"/>
</dbReference>
<evidence type="ECO:0000256" key="5">
    <source>
        <dbReference type="ARBA" id="ARBA00022553"/>
    </source>
</evidence>
<dbReference type="STRING" id="44933.SAMN05660971_02625"/>
<feature type="domain" description="HMA" evidence="16">
    <location>
        <begin position="99"/>
        <end position="165"/>
    </location>
</feature>
<evidence type="ECO:0000256" key="14">
    <source>
        <dbReference type="ARBA" id="ARBA00023136"/>
    </source>
</evidence>
<dbReference type="AlphaFoldDB" id="A0A1M7HFT3"/>
<keyword evidence="20" id="KW-1185">Reference proteome</keyword>
<dbReference type="InterPro" id="IPR021993">
    <property type="entry name" value="ATPase-cat-bd"/>
</dbReference>
<dbReference type="InterPro" id="IPR006121">
    <property type="entry name" value="HMA_dom"/>
</dbReference>
<dbReference type="GO" id="GO:0005886">
    <property type="term" value="C:plasma membrane"/>
    <property type="evidence" value="ECO:0007669"/>
    <property type="project" value="UniProtKB-SubCell"/>
</dbReference>
<evidence type="ECO:0000313" key="19">
    <source>
        <dbReference type="Proteomes" id="UP000184123"/>
    </source>
</evidence>
<dbReference type="EMBL" id="BJXU01000147">
    <property type="protein sequence ID" value="GEN25477.1"/>
    <property type="molecule type" value="Genomic_DNA"/>
</dbReference>
<evidence type="ECO:0000313" key="20">
    <source>
        <dbReference type="Proteomes" id="UP000321726"/>
    </source>
</evidence>
<dbReference type="SUPFAM" id="SSF55008">
    <property type="entry name" value="HMA, heavy metal-associated domain"/>
    <property type="match status" value="1"/>
</dbReference>
<keyword evidence="14 15" id="KW-0472">Membrane</keyword>
<evidence type="ECO:0000256" key="11">
    <source>
        <dbReference type="ARBA" id="ARBA00022967"/>
    </source>
</evidence>
<reference evidence="17 20" key="2">
    <citation type="submission" date="2019-07" db="EMBL/GenBank/DDBJ databases">
        <title>Whole genome shotgun sequence of Halomonas cupida NBRC 102219.</title>
        <authorList>
            <person name="Hosoyama A."/>
            <person name="Uohara A."/>
            <person name="Ohji S."/>
            <person name="Ichikawa N."/>
        </authorList>
    </citation>
    <scope>NUCLEOTIDE SEQUENCE [LARGE SCALE GENOMIC DNA]</scope>
    <source>
        <strain evidence="17 20">NBRC 102219</strain>
    </source>
</reference>
<evidence type="ECO:0000256" key="6">
    <source>
        <dbReference type="ARBA" id="ARBA00022692"/>
    </source>
</evidence>
<protein>
    <submittedName>
        <fullName evidence="17">Cation-transporting P-type ATPase</fullName>
    </submittedName>
    <submittedName>
        <fullName evidence="18">Cu2+-exporting ATPase</fullName>
    </submittedName>
</protein>
<dbReference type="InterPro" id="IPR023299">
    <property type="entry name" value="ATPase_P-typ_cyto_dom_N"/>
</dbReference>
<dbReference type="PROSITE" id="PS01047">
    <property type="entry name" value="HMA_1"/>
    <property type="match status" value="1"/>
</dbReference>
<dbReference type="Pfam" id="PF12156">
    <property type="entry name" value="ATPase-cat_bd"/>
    <property type="match status" value="1"/>
</dbReference>
<dbReference type="Gene3D" id="2.70.150.10">
    <property type="entry name" value="Calcium-transporting ATPase, cytoplasmic transduction domain A"/>
    <property type="match status" value="1"/>
</dbReference>
<dbReference type="PROSITE" id="PS00154">
    <property type="entry name" value="ATPASE_E1_E2"/>
    <property type="match status" value="1"/>
</dbReference>
<dbReference type="InterPro" id="IPR023214">
    <property type="entry name" value="HAD_sf"/>
</dbReference>
<sequence>MQTLPCYHCGTTVGDDNRWSLEINGQTQPMCCPGCQSVAQAIITGGLGRYYDFRTSPAERPATARPDTYRWQLFDDPQVQARMIQARMVRQAGESREDVQATFAIDGITCAACAWLIEHHLNAIDGVTSSAVNLSEHRLRLCWQPGRVALSRLLAELSAIGYPAHPWHPDAAQQQLKRQSRRLVRRLIVAAVGMMQVVMFAIPHYVATPGDLAPHLERLFAWLSVALTTPVVLFSAQPFFVGACRDLRTRMLGMDVPVALAIGGAYIASLWSVVSDSGDMYFDSVCMFTFFLLSGRYIEARTRTHHGRVGNALSTALPDAALRLDEQHNEQVVPATRLEVGDRVRVLAGEQVPADGILSSARASVDESMLSGEPLPVSRVRGDTIHAGSMVVDSPLELHVTRVGNATRVTSIIDLTDRAFAERPRLARATERIAHHFILSLLIFSVLVAGTWWYIDPSRSLWVTLSVLIVTCPCALALATPTALTVAHGRLRRAGVLVTRGDALEKLAGIERIIFDKTGTLTRGRMVLNGFRVISAEHRDATQLLAVAAALEAASEHPIARAFRRCRRSDVHASDFRNHPGQGIQARCLNAEWRIGRPDFAVEGQTAPQPPPDGSWLLLACEGEPMAWFGVEDELRHDAAATIRQLRNAGLAVEILSGDGAAGVAPVAHRLGVDDWQAGALPQDKLERVRTLQRQGQSVAMVGDGINDVAVLAGADLAIAMPGASDLTRNHADILLLGEQLSAITEATEVARATQRIIRQNLSWSVVYNLIALPLAALGLVAPWLAALGMSASSLLVIANALRLKAPHKPTMPLFDASDADR</sequence>
<evidence type="ECO:0000313" key="17">
    <source>
        <dbReference type="EMBL" id="GEN25477.1"/>
    </source>
</evidence>
<dbReference type="Pfam" id="PF00122">
    <property type="entry name" value="E1-E2_ATPase"/>
    <property type="match status" value="1"/>
</dbReference>
<evidence type="ECO:0000256" key="1">
    <source>
        <dbReference type="ARBA" id="ARBA00004651"/>
    </source>
</evidence>
<dbReference type="Proteomes" id="UP000321726">
    <property type="component" value="Unassembled WGS sequence"/>
</dbReference>
<evidence type="ECO:0000259" key="16">
    <source>
        <dbReference type="PROSITE" id="PS50846"/>
    </source>
</evidence>
<dbReference type="RefSeq" id="WP_073435641.1">
    <property type="nucleotide sequence ID" value="NZ_BJXU01000147.1"/>
</dbReference>
<comment type="subcellular location">
    <subcellularLocation>
        <location evidence="1">Cell membrane</location>
        <topology evidence="1">Multi-pass membrane protein</topology>
    </subcellularLocation>
</comment>
<dbReference type="Gene3D" id="3.40.50.1000">
    <property type="entry name" value="HAD superfamily/HAD-like"/>
    <property type="match status" value="1"/>
</dbReference>
<evidence type="ECO:0000256" key="12">
    <source>
        <dbReference type="ARBA" id="ARBA00022989"/>
    </source>
</evidence>
<evidence type="ECO:0000256" key="13">
    <source>
        <dbReference type="ARBA" id="ARBA00023065"/>
    </source>
</evidence>
<dbReference type="CDD" id="cd00371">
    <property type="entry name" value="HMA"/>
    <property type="match status" value="1"/>
</dbReference>
<dbReference type="InterPro" id="IPR018303">
    <property type="entry name" value="ATPase_P-typ_P_site"/>
</dbReference>
<dbReference type="InterPro" id="IPR059000">
    <property type="entry name" value="ATPase_P-type_domA"/>
</dbReference>
<dbReference type="OrthoDB" id="9814270at2"/>
<feature type="transmembrane region" description="Helical" evidence="15">
    <location>
        <begin position="762"/>
        <end position="778"/>
    </location>
</feature>
<dbReference type="PANTHER" id="PTHR43520">
    <property type="entry name" value="ATP7, ISOFORM B"/>
    <property type="match status" value="1"/>
</dbReference>
<keyword evidence="13" id="KW-0406">Ion transport</keyword>
<name>A0A1M7HFT3_9GAMM</name>
<evidence type="ECO:0000256" key="9">
    <source>
        <dbReference type="ARBA" id="ARBA00022840"/>
    </source>
</evidence>
<dbReference type="Proteomes" id="UP000184123">
    <property type="component" value="Unassembled WGS sequence"/>
</dbReference>
<keyword evidence="5" id="KW-0597">Phosphoprotein</keyword>
<evidence type="ECO:0000256" key="15">
    <source>
        <dbReference type="RuleBase" id="RU362081"/>
    </source>
</evidence>
<evidence type="ECO:0000256" key="3">
    <source>
        <dbReference type="ARBA" id="ARBA00022448"/>
    </source>
</evidence>
<dbReference type="GO" id="GO:0016887">
    <property type="term" value="F:ATP hydrolysis activity"/>
    <property type="evidence" value="ECO:0007669"/>
    <property type="project" value="InterPro"/>
</dbReference>
<feature type="transmembrane region" description="Helical" evidence="15">
    <location>
        <begin position="187"/>
        <end position="207"/>
    </location>
</feature>
<feature type="transmembrane region" description="Helical" evidence="15">
    <location>
        <begin position="280"/>
        <end position="298"/>
    </location>
</feature>
<feature type="transmembrane region" description="Helical" evidence="15">
    <location>
        <begin position="433"/>
        <end position="455"/>
    </location>
</feature>
<evidence type="ECO:0000256" key="10">
    <source>
        <dbReference type="ARBA" id="ARBA00022842"/>
    </source>
</evidence>